<dbReference type="Pfam" id="PF10958">
    <property type="entry name" value="DUF2759"/>
    <property type="match status" value="1"/>
</dbReference>
<feature type="transmembrane region" description="Helical" evidence="1">
    <location>
        <begin position="29"/>
        <end position="52"/>
    </location>
</feature>
<gene>
    <name evidence="2" type="ORF">ACFO4N_04505</name>
</gene>
<dbReference type="RefSeq" id="WP_376845000.1">
    <property type="nucleotide sequence ID" value="NZ_JBHSFW010000001.1"/>
</dbReference>
<evidence type="ECO:0000256" key="1">
    <source>
        <dbReference type="SAM" id="Phobius"/>
    </source>
</evidence>
<keyword evidence="1" id="KW-0472">Membrane</keyword>
<protein>
    <submittedName>
        <fullName evidence="2">DUF2759 domain-containing protein</fullName>
    </submittedName>
</protein>
<evidence type="ECO:0000313" key="3">
    <source>
        <dbReference type="Proteomes" id="UP001596022"/>
    </source>
</evidence>
<dbReference type="EMBL" id="JBHSFW010000001">
    <property type="protein sequence ID" value="MFC4617990.1"/>
    <property type="molecule type" value="Genomic_DNA"/>
</dbReference>
<name>A0ABV9GMS8_9BACL</name>
<accession>A0ABV9GMS8</accession>
<feature type="transmembrane region" description="Helical" evidence="1">
    <location>
        <begin position="6"/>
        <end position="22"/>
    </location>
</feature>
<proteinExistence type="predicted"/>
<dbReference type="InterPro" id="IPR024490">
    <property type="entry name" value="DUF2759"/>
</dbReference>
<dbReference type="Proteomes" id="UP001596022">
    <property type="component" value="Unassembled WGS sequence"/>
</dbReference>
<reference evidence="3" key="1">
    <citation type="journal article" date="2019" name="Int. J. Syst. Evol. Microbiol.">
        <title>The Global Catalogue of Microorganisms (GCM) 10K type strain sequencing project: providing services to taxonomists for standard genome sequencing and annotation.</title>
        <authorList>
            <consortium name="The Broad Institute Genomics Platform"/>
            <consortium name="The Broad Institute Genome Sequencing Center for Infectious Disease"/>
            <person name="Wu L."/>
            <person name="Ma J."/>
        </authorList>
    </citation>
    <scope>NUCLEOTIDE SEQUENCE [LARGE SCALE GENOMIC DNA]</scope>
    <source>
        <strain evidence="3">CGMCC 1.16306</strain>
    </source>
</reference>
<evidence type="ECO:0000313" key="2">
    <source>
        <dbReference type="EMBL" id="MFC4617990.1"/>
    </source>
</evidence>
<keyword evidence="1" id="KW-0812">Transmembrane</keyword>
<keyword evidence="1" id="KW-1133">Transmembrane helix</keyword>
<sequence>MFTGIIFLLIAILCLIGIFRSIKRRNLFGAVYAFIAFAVLGWFSVMTIWGVLHGHGVPVGS</sequence>
<keyword evidence="3" id="KW-1185">Reference proteome</keyword>
<organism evidence="2 3">
    <name type="scientific">Camelliibacillus cellulosilyticus</name>
    <dbReference type="NCBI Taxonomy" id="2174486"/>
    <lineage>
        <taxon>Bacteria</taxon>
        <taxon>Bacillati</taxon>
        <taxon>Bacillota</taxon>
        <taxon>Bacilli</taxon>
        <taxon>Bacillales</taxon>
        <taxon>Sporolactobacillaceae</taxon>
        <taxon>Camelliibacillus</taxon>
    </lineage>
</organism>
<comment type="caution">
    <text evidence="2">The sequence shown here is derived from an EMBL/GenBank/DDBJ whole genome shotgun (WGS) entry which is preliminary data.</text>
</comment>